<comment type="caution">
    <text evidence="2">The sequence shown here is derived from an EMBL/GenBank/DDBJ whole genome shotgun (WGS) entry which is preliminary data.</text>
</comment>
<evidence type="ECO:0000259" key="1">
    <source>
        <dbReference type="Pfam" id="PF12762"/>
    </source>
</evidence>
<dbReference type="EMBL" id="NRRL01000034">
    <property type="protein sequence ID" value="MBK1668965.1"/>
    <property type="molecule type" value="Genomic_DNA"/>
</dbReference>
<reference evidence="2 3" key="1">
    <citation type="journal article" date="2020" name="Microorganisms">
        <title>Osmotic Adaptation and Compatible Solute Biosynthesis of Phototrophic Bacteria as Revealed from Genome Analyses.</title>
        <authorList>
            <person name="Imhoff J.F."/>
            <person name="Rahn T."/>
            <person name="Kunzel S."/>
            <person name="Keller A."/>
            <person name="Neulinger S.C."/>
        </authorList>
    </citation>
    <scope>NUCLEOTIDE SEQUENCE [LARGE SCALE GENOMIC DNA]</scope>
    <source>
        <strain evidence="2 3">DSM 9895</strain>
    </source>
</reference>
<accession>A0ABS1DET4</accession>
<name>A0ABS1DET4_9PROT</name>
<dbReference type="Pfam" id="PF12762">
    <property type="entry name" value="DDE_Tnp_IS1595"/>
    <property type="match status" value="1"/>
</dbReference>
<dbReference type="InterPro" id="IPR024445">
    <property type="entry name" value="Tnp_ISXO2-like"/>
</dbReference>
<feature type="domain" description="ISXO2-like transposase" evidence="1">
    <location>
        <begin position="46"/>
        <end position="75"/>
    </location>
</feature>
<protein>
    <recommendedName>
        <fullName evidence="1">ISXO2-like transposase domain-containing protein</fullName>
    </recommendedName>
</protein>
<organism evidence="2 3">
    <name type="scientific">Rhodovibrio sodomensis</name>
    <dbReference type="NCBI Taxonomy" id="1088"/>
    <lineage>
        <taxon>Bacteria</taxon>
        <taxon>Pseudomonadati</taxon>
        <taxon>Pseudomonadota</taxon>
        <taxon>Alphaproteobacteria</taxon>
        <taxon>Rhodospirillales</taxon>
        <taxon>Rhodovibrionaceae</taxon>
        <taxon>Rhodovibrio</taxon>
    </lineage>
</organism>
<keyword evidence="3" id="KW-1185">Reference proteome</keyword>
<proteinExistence type="predicted"/>
<evidence type="ECO:0000313" key="3">
    <source>
        <dbReference type="Proteomes" id="UP001296873"/>
    </source>
</evidence>
<sequence>MHRPASRAGWRALEQRLELGARKLHHTVPDGRPAKPPLVQALLGDRLRRTVAGVFHHISPNHTDRYVAEVAFRWNQRICVGESIRRTRKGRVVRRPKYDRLAPITQMLSILPSCVGHQLRRTRDGSLRVATSVTVFGI</sequence>
<evidence type="ECO:0000313" key="2">
    <source>
        <dbReference type="EMBL" id="MBK1668965.1"/>
    </source>
</evidence>
<gene>
    <name evidence="2" type="ORF">CKO28_13080</name>
</gene>
<dbReference type="Proteomes" id="UP001296873">
    <property type="component" value="Unassembled WGS sequence"/>
</dbReference>